<evidence type="ECO:0000256" key="3">
    <source>
        <dbReference type="ARBA" id="ARBA00022576"/>
    </source>
</evidence>
<dbReference type="EC" id="2.6.1.-" evidence="6"/>
<dbReference type="PANTHER" id="PTHR46383">
    <property type="entry name" value="ASPARTATE AMINOTRANSFERASE"/>
    <property type="match status" value="1"/>
</dbReference>
<dbReference type="Gene3D" id="3.90.1150.10">
    <property type="entry name" value="Aspartate Aminotransferase, domain 1"/>
    <property type="match status" value="1"/>
</dbReference>
<dbReference type="InterPro" id="IPR015424">
    <property type="entry name" value="PyrdxlP-dep_Trfase"/>
</dbReference>
<evidence type="ECO:0000313" key="9">
    <source>
        <dbReference type="EMBL" id="PXX07446.1"/>
    </source>
</evidence>
<dbReference type="PROSITE" id="PS00105">
    <property type="entry name" value="AA_TRANSFER_CLASS_1"/>
    <property type="match status" value="1"/>
</dbReference>
<gene>
    <name evidence="9" type="ORF">C7400_13010</name>
</gene>
<proteinExistence type="inferred from homology"/>
<keyword evidence="10" id="KW-1185">Reference proteome</keyword>
<dbReference type="NCBIfam" id="NF004770">
    <property type="entry name" value="PRK06108.1"/>
    <property type="match status" value="1"/>
</dbReference>
<comment type="similarity">
    <text evidence="2 6">Belongs to the class-I pyridoxal-phosphate-dependent aminotransferase family.</text>
</comment>
<dbReference type="Gene3D" id="3.40.640.10">
    <property type="entry name" value="Type I PLP-dependent aspartate aminotransferase-like (Major domain)"/>
    <property type="match status" value="1"/>
</dbReference>
<dbReference type="InterPro" id="IPR050596">
    <property type="entry name" value="AspAT/PAT-like"/>
</dbReference>
<evidence type="ECO:0000256" key="5">
    <source>
        <dbReference type="ARBA" id="ARBA00022898"/>
    </source>
</evidence>
<evidence type="ECO:0000256" key="7">
    <source>
        <dbReference type="SAM" id="MobiDB-lite"/>
    </source>
</evidence>
<sequence length="427" mass="45386">MSASSPSSASVSSASVSPDSPHNAPAAPAAPAGSSLARDAVRALRSSQIREVANAGFGVADVLPFWFGESDRTTPSFIREAAAQALTRGDTFYTHNLGIAPLREALARYVSALHGPTSADNIAVTSAGVNALMLAAQLVVGAGDRVVAVTPLWPNLVEIPKILGASVETVSLGYGERGWTLDLDALLAALAPGTRMLMINSPNNPTGWVMTRDEQQAVLAHCRRHGIWIVADEVYERLYYGEAGELAAPSFLDLASRDERLICVNSFSKAWLMTGWRLGWMVAPRTLMDDLGKLVEYNTSCAPSFVQQAGIVAVEQGEASTRALVADLRASRDHLAAALARLPGVDVKVPHGAMYLFFRLAGAERSLDLCKSLVREAGLGLAPGSAFGPQGEGFVRWCYACDPARLDAGVERLARYLERGADQQGAR</sequence>
<accession>A0ABX5ME58</accession>
<name>A0ABX5ME58_9BURK</name>
<comment type="cofactor">
    <cofactor evidence="1 6">
        <name>pyridoxal 5'-phosphate</name>
        <dbReference type="ChEBI" id="CHEBI:597326"/>
    </cofactor>
</comment>
<dbReference type="Proteomes" id="UP000247515">
    <property type="component" value="Unassembled WGS sequence"/>
</dbReference>
<organism evidence="9 10">
    <name type="scientific">Paraburkholderia tropica</name>
    <dbReference type="NCBI Taxonomy" id="92647"/>
    <lineage>
        <taxon>Bacteria</taxon>
        <taxon>Pseudomonadati</taxon>
        <taxon>Pseudomonadota</taxon>
        <taxon>Betaproteobacteria</taxon>
        <taxon>Burkholderiales</taxon>
        <taxon>Burkholderiaceae</taxon>
        <taxon>Paraburkholderia</taxon>
    </lineage>
</organism>
<comment type="caution">
    <text evidence="9">The sequence shown here is derived from an EMBL/GenBank/DDBJ whole genome shotgun (WGS) entry which is preliminary data.</text>
</comment>
<dbReference type="GO" id="GO:0008483">
    <property type="term" value="F:transaminase activity"/>
    <property type="evidence" value="ECO:0007669"/>
    <property type="project" value="UniProtKB-KW"/>
</dbReference>
<evidence type="ECO:0000256" key="1">
    <source>
        <dbReference type="ARBA" id="ARBA00001933"/>
    </source>
</evidence>
<dbReference type="InterPro" id="IPR015422">
    <property type="entry name" value="PyrdxlP-dep_Trfase_small"/>
</dbReference>
<dbReference type="InterPro" id="IPR015421">
    <property type="entry name" value="PyrdxlP-dep_Trfase_major"/>
</dbReference>
<dbReference type="CDD" id="cd00609">
    <property type="entry name" value="AAT_like"/>
    <property type="match status" value="1"/>
</dbReference>
<evidence type="ECO:0000259" key="8">
    <source>
        <dbReference type="Pfam" id="PF00155"/>
    </source>
</evidence>
<dbReference type="EMBL" id="QJJV01000030">
    <property type="protein sequence ID" value="PXX07446.1"/>
    <property type="molecule type" value="Genomic_DNA"/>
</dbReference>
<dbReference type="InterPro" id="IPR004839">
    <property type="entry name" value="Aminotransferase_I/II_large"/>
</dbReference>
<protein>
    <recommendedName>
        <fullName evidence="6">Aminotransferase</fullName>
        <ecNumber evidence="6">2.6.1.-</ecNumber>
    </recommendedName>
</protein>
<evidence type="ECO:0000256" key="4">
    <source>
        <dbReference type="ARBA" id="ARBA00022679"/>
    </source>
</evidence>
<reference evidence="9 10" key="1">
    <citation type="submission" date="2018-05" db="EMBL/GenBank/DDBJ databases">
        <title>Genomic Encyclopedia of Type Strains, Phase IV (KMG-V): Genome sequencing to study the core and pangenomes of soil and plant-associated prokaryotes.</title>
        <authorList>
            <person name="Whitman W."/>
        </authorList>
    </citation>
    <scope>NUCLEOTIDE SEQUENCE [LARGE SCALE GENOMIC DNA]</scope>
    <source>
        <strain evidence="9 10">SIr-6563</strain>
    </source>
</reference>
<keyword evidence="4 6" id="KW-0808">Transferase</keyword>
<feature type="region of interest" description="Disordered" evidence="7">
    <location>
        <begin position="1"/>
        <end position="32"/>
    </location>
</feature>
<keyword evidence="5" id="KW-0663">Pyridoxal phosphate</keyword>
<dbReference type="RefSeq" id="WP_110329339.1">
    <property type="nucleotide sequence ID" value="NZ_JACHWC010000005.1"/>
</dbReference>
<keyword evidence="3 6" id="KW-0032">Aminotransferase</keyword>
<dbReference type="Pfam" id="PF00155">
    <property type="entry name" value="Aminotran_1_2"/>
    <property type="match status" value="1"/>
</dbReference>
<evidence type="ECO:0000313" key="10">
    <source>
        <dbReference type="Proteomes" id="UP000247515"/>
    </source>
</evidence>
<dbReference type="SUPFAM" id="SSF53383">
    <property type="entry name" value="PLP-dependent transferases"/>
    <property type="match status" value="1"/>
</dbReference>
<evidence type="ECO:0000256" key="2">
    <source>
        <dbReference type="ARBA" id="ARBA00007441"/>
    </source>
</evidence>
<feature type="domain" description="Aminotransferase class I/classII large" evidence="8">
    <location>
        <begin position="72"/>
        <end position="413"/>
    </location>
</feature>
<dbReference type="PANTHER" id="PTHR46383:SF2">
    <property type="entry name" value="AMINOTRANSFERASE"/>
    <property type="match status" value="1"/>
</dbReference>
<dbReference type="InterPro" id="IPR004838">
    <property type="entry name" value="NHTrfase_class1_PyrdxlP-BS"/>
</dbReference>
<evidence type="ECO:0000256" key="6">
    <source>
        <dbReference type="RuleBase" id="RU000481"/>
    </source>
</evidence>